<keyword evidence="1" id="KW-1133">Transmembrane helix</keyword>
<proteinExistence type="predicted"/>
<evidence type="ECO:0000256" key="1">
    <source>
        <dbReference type="SAM" id="Phobius"/>
    </source>
</evidence>
<dbReference type="EMBL" id="MN739358">
    <property type="protein sequence ID" value="QHT00735.1"/>
    <property type="molecule type" value="Genomic_DNA"/>
</dbReference>
<keyword evidence="1" id="KW-0812">Transmembrane</keyword>
<organism evidence="2">
    <name type="scientific">viral metagenome</name>
    <dbReference type="NCBI Taxonomy" id="1070528"/>
    <lineage>
        <taxon>unclassified sequences</taxon>
        <taxon>metagenomes</taxon>
        <taxon>organismal metagenomes</taxon>
    </lineage>
</organism>
<dbReference type="AlphaFoldDB" id="A0A6C0CAK8"/>
<accession>A0A6C0CAK8</accession>
<keyword evidence="1" id="KW-0472">Membrane</keyword>
<sequence>MLLRRLQRFTTIHKRNFSALSLKPNLTKEQCAELHVKMSKYLEMNPFNFNKSFFDFYDDAIEEITAKGILKLSTEECHKLYQKMRSIEDPNTPFSFYLKTAQEIRAETRRKEKRNDRICAVIIILSVITGFVLCYMESKHYYYDDDY</sequence>
<protein>
    <submittedName>
        <fullName evidence="2">Uncharacterized protein</fullName>
    </submittedName>
</protein>
<name>A0A6C0CAK8_9ZZZZ</name>
<feature type="transmembrane region" description="Helical" evidence="1">
    <location>
        <begin position="118"/>
        <end position="138"/>
    </location>
</feature>
<evidence type="ECO:0000313" key="2">
    <source>
        <dbReference type="EMBL" id="QHT00735.1"/>
    </source>
</evidence>
<reference evidence="2" key="1">
    <citation type="journal article" date="2020" name="Nature">
        <title>Giant virus diversity and host interactions through global metagenomics.</title>
        <authorList>
            <person name="Schulz F."/>
            <person name="Roux S."/>
            <person name="Paez-Espino D."/>
            <person name="Jungbluth S."/>
            <person name="Walsh D.A."/>
            <person name="Denef V.J."/>
            <person name="McMahon K.D."/>
            <person name="Konstantinidis K.T."/>
            <person name="Eloe-Fadrosh E.A."/>
            <person name="Kyrpides N.C."/>
            <person name="Woyke T."/>
        </authorList>
    </citation>
    <scope>NUCLEOTIDE SEQUENCE</scope>
    <source>
        <strain evidence="2">GVMAG-M-3300020192-26</strain>
    </source>
</reference>